<dbReference type="GO" id="GO:0005524">
    <property type="term" value="F:ATP binding"/>
    <property type="evidence" value="ECO:0007669"/>
    <property type="project" value="UniProtKB-KW"/>
</dbReference>
<keyword evidence="9 11" id="KW-0472">Membrane</keyword>
<feature type="transmembrane region" description="Helical" evidence="11">
    <location>
        <begin position="160"/>
        <end position="184"/>
    </location>
</feature>
<comment type="subcellular location">
    <subcellularLocation>
        <location evidence="1">Membrane</location>
        <topology evidence="1">Multi-pass membrane protein</topology>
    </subcellularLocation>
</comment>
<evidence type="ECO:0000256" key="11">
    <source>
        <dbReference type="SAM" id="Phobius"/>
    </source>
</evidence>
<evidence type="ECO:0000256" key="6">
    <source>
        <dbReference type="ARBA" id="ARBA00022741"/>
    </source>
</evidence>
<reference evidence="13 14" key="1">
    <citation type="journal article" date="2015" name="Plant Cell">
        <title>Oil accumulation by the oleaginous diatom Fistulifera solaris as revealed by the genome and transcriptome.</title>
        <authorList>
            <person name="Tanaka T."/>
            <person name="Maeda Y."/>
            <person name="Veluchamy A."/>
            <person name="Tanaka M."/>
            <person name="Abida H."/>
            <person name="Marechal E."/>
            <person name="Bowler C."/>
            <person name="Muto M."/>
            <person name="Sunaga Y."/>
            <person name="Tanaka M."/>
            <person name="Yoshino T."/>
            <person name="Taniguchi T."/>
            <person name="Fukuda Y."/>
            <person name="Nemoto M."/>
            <person name="Matsumoto M."/>
            <person name="Wong P.S."/>
            <person name="Aburatani S."/>
            <person name="Fujibuchi W."/>
        </authorList>
    </citation>
    <scope>NUCLEOTIDE SEQUENCE [LARGE SCALE GENOMIC DNA]</scope>
    <source>
        <strain evidence="13 14">JPCC DA0580</strain>
    </source>
</reference>
<evidence type="ECO:0000256" key="8">
    <source>
        <dbReference type="ARBA" id="ARBA00022989"/>
    </source>
</evidence>
<evidence type="ECO:0000256" key="7">
    <source>
        <dbReference type="ARBA" id="ARBA00022840"/>
    </source>
</evidence>
<evidence type="ECO:0000256" key="2">
    <source>
        <dbReference type="ARBA" id="ARBA00008869"/>
    </source>
</evidence>
<evidence type="ECO:0000256" key="5">
    <source>
        <dbReference type="ARBA" id="ARBA00022737"/>
    </source>
</evidence>
<evidence type="ECO:0000256" key="10">
    <source>
        <dbReference type="SAM" id="MobiDB-lite"/>
    </source>
</evidence>
<evidence type="ECO:0000259" key="12">
    <source>
        <dbReference type="PROSITE" id="PS50893"/>
    </source>
</evidence>
<dbReference type="GO" id="GO:0140359">
    <property type="term" value="F:ABC-type transporter activity"/>
    <property type="evidence" value="ECO:0007669"/>
    <property type="project" value="InterPro"/>
</dbReference>
<dbReference type="InterPro" id="IPR027417">
    <property type="entry name" value="P-loop_NTPase"/>
</dbReference>
<evidence type="ECO:0000313" key="14">
    <source>
        <dbReference type="Proteomes" id="UP000198406"/>
    </source>
</evidence>
<keyword evidence="14" id="KW-1185">Reference proteome</keyword>
<keyword evidence="8 11" id="KW-1133">Transmembrane helix</keyword>
<dbReference type="InParanoid" id="A0A1Z5K5I2"/>
<dbReference type="Pfam" id="PF00005">
    <property type="entry name" value="ABC_tran"/>
    <property type="match status" value="2"/>
</dbReference>
<dbReference type="Gene3D" id="3.40.50.300">
    <property type="entry name" value="P-loop containing nucleotide triphosphate hydrolases"/>
    <property type="match status" value="2"/>
</dbReference>
<evidence type="ECO:0000256" key="1">
    <source>
        <dbReference type="ARBA" id="ARBA00004141"/>
    </source>
</evidence>
<keyword evidence="5" id="KW-0677">Repeat</keyword>
<keyword evidence="7 13" id="KW-0067">ATP-binding</keyword>
<accession>A0A1Z5K5I2</accession>
<evidence type="ECO:0000313" key="13">
    <source>
        <dbReference type="EMBL" id="GAX21497.1"/>
    </source>
</evidence>
<dbReference type="EMBL" id="BDSP01000168">
    <property type="protein sequence ID" value="GAX21497.1"/>
    <property type="molecule type" value="Genomic_DNA"/>
</dbReference>
<feature type="region of interest" description="Disordered" evidence="10">
    <location>
        <begin position="1"/>
        <end position="21"/>
    </location>
</feature>
<dbReference type="InterPro" id="IPR017871">
    <property type="entry name" value="ABC_transporter-like_CS"/>
</dbReference>
<feature type="transmembrane region" description="Helical" evidence="11">
    <location>
        <begin position="1046"/>
        <end position="1070"/>
    </location>
</feature>
<name>A0A1Z5K5I2_FISSO</name>
<feature type="compositionally biased region" description="Acidic residues" evidence="10">
    <location>
        <begin position="1"/>
        <end position="12"/>
    </location>
</feature>
<dbReference type="GO" id="GO:0016887">
    <property type="term" value="F:ATP hydrolysis activity"/>
    <property type="evidence" value="ECO:0007669"/>
    <property type="project" value="InterPro"/>
</dbReference>
<proteinExistence type="inferred from homology"/>
<feature type="transmembrane region" description="Helical" evidence="11">
    <location>
        <begin position="1204"/>
        <end position="1228"/>
    </location>
</feature>
<keyword evidence="4 11" id="KW-0812">Transmembrane</keyword>
<dbReference type="CDD" id="cd03263">
    <property type="entry name" value="ABC_subfamily_A"/>
    <property type="match status" value="2"/>
</dbReference>
<dbReference type="GO" id="GO:0005319">
    <property type="term" value="F:lipid transporter activity"/>
    <property type="evidence" value="ECO:0007669"/>
    <property type="project" value="TreeGrafter"/>
</dbReference>
<sequence>MTDPSPAEEDIEDARSAKPSSSTKIEHVPWFRQLTVAVKKNMLLLSRRPVQLALMCLSSVGSVLLAYSTSSNNEYEVDFGTVPLTRCGTVHQDYLNEIEFGGSFVEVPTSYNMHWDLGFPVTVMAFGPMFHSILVLVIIQVDIQNQMLGVLRAAGMRESVFWMSWWIPFILTSLVNSLGAAITAKSLSSIHAFENVFFMGIFGSFLFLNIALVGASFFLAALCGTSRSGTATWLVILILVAQWSVYLHQVISTKTVFTAGDVNHNYGTPLSLFWTNMQTERQAINTTCEVPIVSKIQGEIFRTDRSEFPDGEFFVGCYFGAGYTTLIWNKDRRVGNFILFWFPYVHFTGAWSNFLGYTGMPNRKFELEHASMSSEALAVASLPFPLQDDNRSTLFPQGTILNVETKFSPSFEYSNCPPSSMLEDICADDSLNCPAVVEQSPTETPSVNGLFGIMFCLSVIYTLMASYYAQVRPGRNGAPRKFYFFLLPSYWLSPSKEKDSVQGDVVQVNDVRKSYGNFDALKGVTMTMTVGEITALLGHNGAGKTTLSHILGCEVGATDGDILVFGHSVSDDPDTVRKLVSVCKQDDFLYPDLTAKEHLELFAGLRGVPSHSLPEMVQRWLVSVDLEIVQNQYSSSFSGGMKRRLSLACSTIGGRPLIILDEPTTGMDPLSRRAVWRHIDEIKEGRVVLLTTHAMEEADLLADVVAVMRKGELAAYGTPLELKSKYGSPLQFTLLVEKENVRTAQDGVLSHFKEFYKDISFACGDAGNITVKIGKIKGNDDREGVDVVALADFVGWLDDKDSSGVKEWGFSNSSLEEVFLKVTQGDGGDQMPVREAVDTCCCCCPRRNAYDADNYENEVVGAVQAVGVDTDKIAAFHPMLSTWKQAVALLYFSSSRHWVGKWTGWFFHASLVVLALTLTVRANNTSAVPFMVGPVCFLSMTIITLVTPIYRDRSTGLFYLMKAQGLLKSSYICGYGLYSFLVQFLFGLVMLTAMYLPGLFRDPVICGDTDSCEQRWSWNRRISGGFVVDVKDPDVYIYATWKAGGYGMLFGAAFMFALTAPGAVFASAYVPGHKLALVLVATACLLAGIFPIISYFLLAPRFTDECVETVCDTTSKEGSSFLNCIGVQVNADALGSLCMPSYAAMLPQLGLFHMISATLLGNILFVSDPPDYATSVFIPSLGSDVQCDGDVCEFPFAREQYLSFMGFMAIGAFILMLMGFCFVSLFSFPNKTSRHLRSKVKQAWDCLFNAKITANVQDTKQTHDILQEVVDETAVVESFVRVLIDKGEADNGAVDGFGNEPLAEGSLPYMDNLLELEVDTELVSRDSIPPVLSYNLRKIYPSLGGAPPKIALQSLNIHVPRGEVLGLLGKNGAGKTTAIKIWAGSHDATDGLALVAGYNVSTETLNVFERLGNCPQFDIICPTETVQRHLEYFALLKGLPINQVRHVAHSTACAVGLGTPAFYHRRGGRLSGGMRRRLSIAISLIGAPAVLLLDEPTTGLDPSTRNSIWNLINSFSTTDRAVIITTHMMVEADTLCNRIAIMSNGRLKVIGTQQALKDRFGSGYLLQLNLTKSSKAHQEKALAFVRSRLHKDAVLQNRQAKTLRIALPRDINLPDVFRVLYGEDTANEGGINQFLLSQSSLEDVFIALGDD</sequence>
<dbReference type="PANTHER" id="PTHR19229">
    <property type="entry name" value="ATP-BINDING CASSETTE TRANSPORTER SUBFAMILY A ABCA"/>
    <property type="match status" value="1"/>
</dbReference>
<feature type="transmembrane region" description="Helical" evidence="11">
    <location>
        <begin position="196"/>
        <end position="223"/>
    </location>
</feature>
<feature type="domain" description="ABC transporter" evidence="12">
    <location>
        <begin position="1331"/>
        <end position="1569"/>
    </location>
</feature>
<feature type="transmembrane region" description="Helical" evidence="11">
    <location>
        <begin position="902"/>
        <end position="922"/>
    </location>
</feature>
<protein>
    <submittedName>
        <fullName evidence="13">ABC-2 type transport system ATP-binding protein</fullName>
    </submittedName>
</protein>
<dbReference type="PROSITE" id="PS00211">
    <property type="entry name" value="ABC_TRANSPORTER_1"/>
    <property type="match status" value="2"/>
</dbReference>
<comment type="caution">
    <text evidence="13">The sequence shown here is derived from an EMBL/GenBank/DDBJ whole genome shotgun (WGS) entry which is preliminary data.</text>
</comment>
<feature type="transmembrane region" description="Helical" evidence="11">
    <location>
        <begin position="928"/>
        <end position="950"/>
    </location>
</feature>
<comment type="similarity">
    <text evidence="2">Belongs to the ABC transporter superfamily. ABCA family.</text>
</comment>
<dbReference type="FunFam" id="3.40.50.300:FF:000335">
    <property type="entry name" value="ATP binding cassette subfamily A member 5"/>
    <property type="match status" value="2"/>
</dbReference>
<evidence type="ECO:0000256" key="3">
    <source>
        <dbReference type="ARBA" id="ARBA00022448"/>
    </source>
</evidence>
<dbReference type="PROSITE" id="PS50893">
    <property type="entry name" value="ABC_TRANSPORTER_2"/>
    <property type="match status" value="2"/>
</dbReference>
<dbReference type="InterPro" id="IPR026082">
    <property type="entry name" value="ABCA"/>
</dbReference>
<feature type="transmembrane region" description="Helical" evidence="11">
    <location>
        <begin position="117"/>
        <end position="139"/>
    </location>
</feature>
<feature type="transmembrane region" description="Helical" evidence="11">
    <location>
        <begin position="1077"/>
        <end position="1098"/>
    </location>
</feature>
<evidence type="ECO:0000256" key="4">
    <source>
        <dbReference type="ARBA" id="ARBA00022692"/>
    </source>
</evidence>
<feature type="transmembrane region" description="Helical" evidence="11">
    <location>
        <begin position="971"/>
        <end position="995"/>
    </location>
</feature>
<gene>
    <name evidence="13" type="ORF">FisN_4Hh559</name>
</gene>
<dbReference type="InterPro" id="IPR003439">
    <property type="entry name" value="ABC_transporter-like_ATP-bd"/>
</dbReference>
<feature type="transmembrane region" description="Helical" evidence="11">
    <location>
        <begin position="230"/>
        <end position="247"/>
    </location>
</feature>
<dbReference type="GO" id="GO:0016020">
    <property type="term" value="C:membrane"/>
    <property type="evidence" value="ECO:0007669"/>
    <property type="project" value="UniProtKB-SubCell"/>
</dbReference>
<feature type="domain" description="ABC transporter" evidence="12">
    <location>
        <begin position="506"/>
        <end position="735"/>
    </location>
</feature>
<dbReference type="InterPro" id="IPR003593">
    <property type="entry name" value="AAA+_ATPase"/>
</dbReference>
<keyword evidence="3" id="KW-0813">Transport</keyword>
<organism evidence="13 14">
    <name type="scientific">Fistulifera solaris</name>
    <name type="common">Oleaginous diatom</name>
    <dbReference type="NCBI Taxonomy" id="1519565"/>
    <lineage>
        <taxon>Eukaryota</taxon>
        <taxon>Sar</taxon>
        <taxon>Stramenopiles</taxon>
        <taxon>Ochrophyta</taxon>
        <taxon>Bacillariophyta</taxon>
        <taxon>Bacillariophyceae</taxon>
        <taxon>Bacillariophycidae</taxon>
        <taxon>Naviculales</taxon>
        <taxon>Naviculaceae</taxon>
        <taxon>Fistulifera</taxon>
    </lineage>
</organism>
<dbReference type="SUPFAM" id="SSF52540">
    <property type="entry name" value="P-loop containing nucleoside triphosphate hydrolases"/>
    <property type="match status" value="2"/>
</dbReference>
<keyword evidence="6" id="KW-0547">Nucleotide-binding</keyword>
<dbReference type="OrthoDB" id="196083at2759"/>
<evidence type="ECO:0000256" key="9">
    <source>
        <dbReference type="ARBA" id="ARBA00023136"/>
    </source>
</evidence>
<dbReference type="SMART" id="SM00382">
    <property type="entry name" value="AAA"/>
    <property type="match status" value="2"/>
</dbReference>
<dbReference type="PANTHER" id="PTHR19229:SF36">
    <property type="entry name" value="ATP-BINDING CASSETTE SUB-FAMILY A MEMBER 2"/>
    <property type="match status" value="1"/>
</dbReference>
<dbReference type="Proteomes" id="UP000198406">
    <property type="component" value="Unassembled WGS sequence"/>
</dbReference>
<feature type="transmembrane region" description="Helical" evidence="11">
    <location>
        <begin position="449"/>
        <end position="469"/>
    </location>
</feature>